<evidence type="ECO:0008006" key="5">
    <source>
        <dbReference type="Google" id="ProtNLM"/>
    </source>
</evidence>
<keyword evidence="2" id="KW-0812">Transmembrane</keyword>
<feature type="compositionally biased region" description="Basic and acidic residues" evidence="1">
    <location>
        <begin position="458"/>
        <end position="468"/>
    </location>
</feature>
<feature type="compositionally biased region" description="Polar residues" evidence="1">
    <location>
        <begin position="448"/>
        <end position="457"/>
    </location>
</feature>
<evidence type="ECO:0000313" key="4">
    <source>
        <dbReference type="Proteomes" id="UP000245753"/>
    </source>
</evidence>
<dbReference type="RefSeq" id="WP_109136341.1">
    <property type="nucleotide sequence ID" value="NZ_QFFN01000001.1"/>
</dbReference>
<feature type="transmembrane region" description="Helical" evidence="2">
    <location>
        <begin position="12"/>
        <end position="37"/>
    </location>
</feature>
<dbReference type="Pfam" id="PF19877">
    <property type="entry name" value="DUF6350"/>
    <property type="match status" value="1"/>
</dbReference>
<feature type="transmembrane region" description="Helical" evidence="2">
    <location>
        <begin position="329"/>
        <end position="353"/>
    </location>
</feature>
<keyword evidence="4" id="KW-1185">Reference proteome</keyword>
<feature type="transmembrane region" description="Helical" evidence="2">
    <location>
        <begin position="238"/>
        <end position="259"/>
    </location>
</feature>
<comment type="caution">
    <text evidence="3">The sequence shown here is derived from an EMBL/GenBank/DDBJ whole genome shotgun (WGS) entry which is preliminary data.</text>
</comment>
<reference evidence="3 4" key="1">
    <citation type="journal article" date="2018" name="Int. J. Syst. Evol. Microbiol.">
        <title>Bifidobacterium catulorum sp. nov., a novel taxon from the faeces of the baby common marmoset (Callithrix jacchus).</title>
        <authorList>
            <person name="Modesto M."/>
            <person name="Michelini S."/>
            <person name="Oki K."/>
            <person name="Biavati B."/>
            <person name="Watanabe K."/>
            <person name="Mattarelli P."/>
        </authorList>
    </citation>
    <scope>NUCLEOTIDE SEQUENCE [LARGE SCALE GENOMIC DNA]</scope>
    <source>
        <strain evidence="3 4">MRM 8.19</strain>
    </source>
</reference>
<accession>A0A2U2MV97</accession>
<dbReference type="AlphaFoldDB" id="A0A2U2MV97"/>
<sequence>MSPHLRNLRRGLGASALSLALYTIALMCFNALMLLIISMEEGGQGLTDYTMEITKSVILLSEGTGVDFQTIHLTLIPLGLSLLLIILVRAVSSRFGCSLIGYCSGAVLWAALHLWMLSTLSVTVVGTSTAAVLRSLLVFSIGYLLAWLPDTELADRTGLRNWTFVSPEWRRAIGTGLFVGALMVLGLLLVGLLVTVVWCVVNAGTVNDMFPLVGMDTGSAVMTTIACLIWLPNCALWALSWVCGGGFAVGGTATFSLWADQSQAMPPVPVFGIFPEAVQDGPIRVTLMLLPCLIAMIASIWPMMSPGRFDMLGIGSGGRLLSWDTVRRFGFPAVSLCISCIVISLVVPVMFLLSNGSLGRERLAHVGVAVASSTQAVVRPSAIGFLAAWLLTAVISCLRFAVLQLRRNGKDDGVTDRDGAADARPRRMASGESSRRESQESGGASTVKPRTSRSIASESHHPTTKEDR</sequence>
<feature type="compositionally biased region" description="Basic and acidic residues" evidence="1">
    <location>
        <begin position="411"/>
        <end position="425"/>
    </location>
</feature>
<dbReference type="EMBL" id="QFFN01000001">
    <property type="protein sequence ID" value="PWG60746.1"/>
    <property type="molecule type" value="Genomic_DNA"/>
</dbReference>
<evidence type="ECO:0000313" key="3">
    <source>
        <dbReference type="EMBL" id="PWG60746.1"/>
    </source>
</evidence>
<keyword evidence="2" id="KW-0472">Membrane</keyword>
<feature type="transmembrane region" description="Helical" evidence="2">
    <location>
        <begin position="209"/>
        <end position="231"/>
    </location>
</feature>
<feature type="transmembrane region" description="Helical" evidence="2">
    <location>
        <begin position="95"/>
        <end position="116"/>
    </location>
</feature>
<feature type="transmembrane region" description="Helical" evidence="2">
    <location>
        <begin position="283"/>
        <end position="301"/>
    </location>
</feature>
<dbReference type="OrthoDB" id="3742900at2"/>
<feature type="transmembrane region" description="Helical" evidence="2">
    <location>
        <begin position="122"/>
        <end position="146"/>
    </location>
</feature>
<feature type="transmembrane region" description="Helical" evidence="2">
    <location>
        <begin position="177"/>
        <end position="203"/>
    </location>
</feature>
<proteinExistence type="predicted"/>
<dbReference type="Proteomes" id="UP000245753">
    <property type="component" value="Unassembled WGS sequence"/>
</dbReference>
<protein>
    <recommendedName>
        <fullName evidence="5">Beta-carotene 15,15'-monooxygenase</fullName>
    </recommendedName>
</protein>
<evidence type="ECO:0000256" key="1">
    <source>
        <dbReference type="SAM" id="MobiDB-lite"/>
    </source>
</evidence>
<feature type="transmembrane region" description="Helical" evidence="2">
    <location>
        <begin position="70"/>
        <end position="88"/>
    </location>
</feature>
<evidence type="ECO:0000256" key="2">
    <source>
        <dbReference type="SAM" id="Phobius"/>
    </source>
</evidence>
<keyword evidence="2" id="KW-1133">Transmembrane helix</keyword>
<dbReference type="InterPro" id="IPR045931">
    <property type="entry name" value="DUF6350"/>
</dbReference>
<name>A0A2U2MV97_9BIFI</name>
<feature type="transmembrane region" description="Helical" evidence="2">
    <location>
        <begin position="382"/>
        <end position="402"/>
    </location>
</feature>
<feature type="region of interest" description="Disordered" evidence="1">
    <location>
        <begin position="411"/>
        <end position="468"/>
    </location>
</feature>
<organism evidence="3 4">
    <name type="scientific">Bifidobacterium catulorum</name>
    <dbReference type="NCBI Taxonomy" id="1630173"/>
    <lineage>
        <taxon>Bacteria</taxon>
        <taxon>Bacillati</taxon>
        <taxon>Actinomycetota</taxon>
        <taxon>Actinomycetes</taxon>
        <taxon>Bifidobacteriales</taxon>
        <taxon>Bifidobacteriaceae</taxon>
        <taxon>Bifidobacterium</taxon>
    </lineage>
</organism>
<gene>
    <name evidence="3" type="ORF">DF200_00465</name>
</gene>